<feature type="transmembrane region" description="Helical" evidence="1">
    <location>
        <begin position="93"/>
        <end position="111"/>
    </location>
</feature>
<organism evidence="2 3">
    <name type="scientific">Parascedosporium putredinis</name>
    <dbReference type="NCBI Taxonomy" id="1442378"/>
    <lineage>
        <taxon>Eukaryota</taxon>
        <taxon>Fungi</taxon>
        <taxon>Dikarya</taxon>
        <taxon>Ascomycota</taxon>
        <taxon>Pezizomycotina</taxon>
        <taxon>Sordariomycetes</taxon>
        <taxon>Hypocreomycetidae</taxon>
        <taxon>Microascales</taxon>
        <taxon>Microascaceae</taxon>
        <taxon>Parascedosporium</taxon>
    </lineage>
</organism>
<keyword evidence="1" id="KW-1133">Transmembrane helix</keyword>
<dbReference type="EMBL" id="CALLCH030000010">
    <property type="protein sequence ID" value="CAI4213982.1"/>
    <property type="molecule type" value="Genomic_DNA"/>
</dbReference>
<dbReference type="AlphaFoldDB" id="A0A9P1H249"/>
<dbReference type="Proteomes" id="UP000838763">
    <property type="component" value="Unassembled WGS sequence"/>
</dbReference>
<gene>
    <name evidence="2" type="ORF">PPNO1_LOCUS3717</name>
</gene>
<comment type="caution">
    <text evidence="2">The sequence shown here is derived from an EMBL/GenBank/DDBJ whole genome shotgun (WGS) entry which is preliminary data.</text>
</comment>
<keyword evidence="3" id="KW-1185">Reference proteome</keyword>
<sequence>MDPRISTFNLGKLPLPGLYHGSTARLLQLEIAKLPNRAGPYNAAGLAAATTSIDDLHARKDSIHRPSADTDPHLYHFPIILPRHFLKSATMKISAILAIASFAIVTNAVAIDGNDGAMAKLFQRDIAPRDDPCLTPCMDKTSHYCPHPGGCGLQCWICCEVKKYKANSCG</sequence>
<name>A0A9P1H249_9PEZI</name>
<accession>A0A9P1H249</accession>
<keyword evidence="1" id="KW-0472">Membrane</keyword>
<keyword evidence="1" id="KW-0812">Transmembrane</keyword>
<proteinExistence type="predicted"/>
<evidence type="ECO:0000313" key="2">
    <source>
        <dbReference type="EMBL" id="CAI4213982.1"/>
    </source>
</evidence>
<evidence type="ECO:0000256" key="1">
    <source>
        <dbReference type="SAM" id="Phobius"/>
    </source>
</evidence>
<protein>
    <submittedName>
        <fullName evidence="2">Uncharacterized protein</fullName>
    </submittedName>
</protein>
<evidence type="ECO:0000313" key="3">
    <source>
        <dbReference type="Proteomes" id="UP000838763"/>
    </source>
</evidence>
<reference evidence="2" key="1">
    <citation type="submission" date="2022-11" db="EMBL/GenBank/DDBJ databases">
        <authorList>
            <person name="Scott C."/>
            <person name="Bruce N."/>
        </authorList>
    </citation>
    <scope>NUCLEOTIDE SEQUENCE</scope>
</reference>